<evidence type="ECO:0000256" key="7">
    <source>
        <dbReference type="ARBA" id="ARBA00023295"/>
    </source>
</evidence>
<proteinExistence type="predicted"/>
<evidence type="ECO:0000313" key="11">
    <source>
        <dbReference type="EMBL" id="SHJ27413.1"/>
    </source>
</evidence>
<dbReference type="InterPro" id="IPR013783">
    <property type="entry name" value="Ig-like_fold"/>
</dbReference>
<dbReference type="SMART" id="SM01067">
    <property type="entry name" value="CBM_3"/>
    <property type="match status" value="2"/>
</dbReference>
<keyword evidence="5 8" id="KW-0732">Signal</keyword>
<evidence type="ECO:0000256" key="8">
    <source>
        <dbReference type="SAM" id="SignalP"/>
    </source>
</evidence>
<dbReference type="CDD" id="cd00146">
    <property type="entry name" value="PKD"/>
    <property type="match status" value="3"/>
</dbReference>
<protein>
    <submittedName>
        <fullName evidence="11">Por secretion system C-terminal sorting domain-containing protein</fullName>
    </submittedName>
</protein>
<dbReference type="PROSITE" id="PS50093">
    <property type="entry name" value="PKD"/>
    <property type="match status" value="3"/>
</dbReference>
<dbReference type="InterPro" id="IPR018087">
    <property type="entry name" value="Glyco_hydro_5_CS"/>
</dbReference>
<dbReference type="Gene3D" id="2.60.40.10">
    <property type="entry name" value="Immunoglobulins"/>
    <property type="match status" value="4"/>
</dbReference>
<evidence type="ECO:0000256" key="1">
    <source>
        <dbReference type="ARBA" id="ARBA00000966"/>
    </source>
</evidence>
<dbReference type="AlphaFoldDB" id="A0A1M6HZ41"/>
<comment type="catalytic activity">
    <reaction evidence="2">
        <text>Random hydrolysis of (1-&gt;4)-beta-D-mannosidic linkages in mannans, galactomannans and glucomannans.</text>
        <dbReference type="EC" id="3.2.1.78"/>
    </reaction>
</comment>
<dbReference type="GO" id="GO:0000272">
    <property type="term" value="P:polysaccharide catabolic process"/>
    <property type="evidence" value="ECO:0007669"/>
    <property type="project" value="InterPro"/>
</dbReference>
<keyword evidence="7" id="KW-0326">Glycosidase</keyword>
<dbReference type="InterPro" id="IPR017853">
    <property type="entry name" value="GH"/>
</dbReference>
<dbReference type="Gene3D" id="2.60.40.710">
    <property type="entry name" value="Endoglucanase-like"/>
    <property type="match status" value="2"/>
</dbReference>
<dbReference type="Pfam" id="PF18962">
    <property type="entry name" value="Por_Secre_tail"/>
    <property type="match status" value="1"/>
</dbReference>
<feature type="chain" id="PRO_5012025428" evidence="8">
    <location>
        <begin position="26"/>
        <end position="1131"/>
    </location>
</feature>
<evidence type="ECO:0000256" key="6">
    <source>
        <dbReference type="ARBA" id="ARBA00022801"/>
    </source>
</evidence>
<evidence type="ECO:0000313" key="12">
    <source>
        <dbReference type="Proteomes" id="UP000184432"/>
    </source>
</evidence>
<dbReference type="GO" id="GO:0016985">
    <property type="term" value="F:mannan endo-1,4-beta-mannosidase activity"/>
    <property type="evidence" value="ECO:0007669"/>
    <property type="project" value="TreeGrafter"/>
</dbReference>
<dbReference type="OrthoDB" id="9801493at2"/>
<feature type="domain" description="PKD" evidence="9">
    <location>
        <begin position="725"/>
        <end position="806"/>
    </location>
</feature>
<dbReference type="SUPFAM" id="SSF49299">
    <property type="entry name" value="PKD domain"/>
    <property type="match status" value="3"/>
</dbReference>
<dbReference type="InterPro" id="IPR000601">
    <property type="entry name" value="PKD_dom"/>
</dbReference>
<feature type="domain" description="CBM3" evidence="10">
    <location>
        <begin position="482"/>
        <end position="631"/>
    </location>
</feature>
<keyword evidence="12" id="KW-1185">Reference proteome</keyword>
<feature type="domain" description="PKD" evidence="9">
    <location>
        <begin position="637"/>
        <end position="719"/>
    </location>
</feature>
<dbReference type="PROSITE" id="PS00659">
    <property type="entry name" value="GLYCOSYL_HYDROL_F5"/>
    <property type="match status" value="1"/>
</dbReference>
<sequence>MKITAIRKILLVSFLLILNVSFMTAQTTPPAGFVYTEGDKFMLDGKPFYFSGANVYDFFTYGSSSGDIETQFMDKDRIDEHMRRLYVNGVRVVRLWGFSHEDWHGFEPQKGVYSEGQFSLFDYVVKSAEANGIKLIVALENYWNDYGGIKDRLKWEGIDVQGAGIHDQGQFFTNRSAIEGYKDYVEYFITRVNHYDGVEYRNDPTILAWELMNEPRYQGFGDDLASETLRAWVDEMGAFIKTIDPNHLLGTGLEAHGLKYGFGGDEGNDFIKIHESPYVDFTSAHPYIRESWSNFTLEQTMQLMAQWADESHNIIKKPLYIGEFNVEIQERYEWWEEMYSFIEENKIGASGFWWFPDNNTPRDKFAVFEGDVEVAIYKEHALRMEEMSGGEAIYLSLRSPKSGDKFVSGSPVHIEANLLNENNTIAKVEFFSNGALVGEDVFAPYELDLNNLPDGQYQITAVATGVNGVTKTSSARNIQIGGEGILTLEYKDASTAVESNIIKPHFRIFNNSSDDVPYADLSIRYWFETEEDLPLNFFVDYAMIGSENIKGTIVNTEGNMHYLEITFDPAAGLLGRNDGSGRMEPKIANSTWSITNQANDYSYDGTKKDFAVWEKVALYLNGKLISGIEPGTTVNTPTALITASTTSGNGPLLVSFDGSGSTDPNGDVLTYVWDLGNGITKTGAAIDHEFTEFGDQLVTLTVSDPSGNADTDTITITVTDPNQPPVASFVVDTDSAIAPATITFDASSSTDLNNDTLTYTWDFGNGDTATGVTASYLFNTVGTFTVQLTVNDGKLDDSVTKTITITDGNPIASITANVTSGIAPLIVNFDATGSLDPQGNVLSYAWDFGDTNTATGELATHTFTSAGIYTVVLTLDNGQGGTDAASVTITVIDEPVVSDLAIEYKDGGRGNTTDNMINPHLRIVNNSNQAVTYSDLTIRYWFTSEENSNLNFWCDWAQLGSGFVNGVFGEANGMDYLEISFDPAAGSISASQNSGPIQGRFAKTNWTPFDESDDYSSNATALDYMANDKITMYQNGNLIWGLEPAAVPATIASSKVIVSPNPVINELVVNTTASFKNTNIKVIDFSGKVFQEKQVQEDINSTSFDFSALRPGTYFVRIQKGDKTIVKQVIK</sequence>
<dbReference type="InterPro" id="IPR035986">
    <property type="entry name" value="PKD_dom_sf"/>
</dbReference>
<dbReference type="InterPro" id="IPR026444">
    <property type="entry name" value="Secre_tail"/>
</dbReference>
<dbReference type="EMBL" id="FQYP01000007">
    <property type="protein sequence ID" value="SHJ27413.1"/>
    <property type="molecule type" value="Genomic_DNA"/>
</dbReference>
<evidence type="ECO:0000256" key="5">
    <source>
        <dbReference type="ARBA" id="ARBA00022729"/>
    </source>
</evidence>
<keyword evidence="4" id="KW-0964">Secreted</keyword>
<dbReference type="SUPFAM" id="SSF49384">
    <property type="entry name" value="Carbohydrate-binding domain"/>
    <property type="match status" value="2"/>
</dbReference>
<dbReference type="STRING" id="570521.SAMN04488508_1073"/>
<comment type="subcellular location">
    <subcellularLocation>
        <location evidence="3">Secreted</location>
    </subcellularLocation>
</comment>
<dbReference type="Gene3D" id="3.20.20.80">
    <property type="entry name" value="Glycosidases"/>
    <property type="match status" value="1"/>
</dbReference>
<dbReference type="InterPro" id="IPR045053">
    <property type="entry name" value="MAN-like"/>
</dbReference>
<comment type="catalytic activity">
    <reaction evidence="1">
        <text>Endohydrolysis of (1-&gt;4)-beta-D-glucosidic linkages in cellulose, lichenin and cereal beta-D-glucans.</text>
        <dbReference type="EC" id="3.2.1.4"/>
    </reaction>
</comment>
<evidence type="ECO:0000256" key="3">
    <source>
        <dbReference type="ARBA" id="ARBA00004613"/>
    </source>
</evidence>
<dbReference type="InterPro" id="IPR008965">
    <property type="entry name" value="CBM2/CBM3_carb-bd_dom_sf"/>
</dbReference>
<dbReference type="Pfam" id="PF18911">
    <property type="entry name" value="PKD_4"/>
    <property type="match status" value="3"/>
</dbReference>
<dbReference type="InterPro" id="IPR022409">
    <property type="entry name" value="PKD/Chitinase_dom"/>
</dbReference>
<dbReference type="Pfam" id="PF00942">
    <property type="entry name" value="CBM_3"/>
    <property type="match status" value="2"/>
</dbReference>
<dbReference type="NCBIfam" id="TIGR04183">
    <property type="entry name" value="Por_Secre_tail"/>
    <property type="match status" value="1"/>
</dbReference>
<dbReference type="SUPFAM" id="SSF51445">
    <property type="entry name" value="(Trans)glycosidases"/>
    <property type="match status" value="1"/>
</dbReference>
<dbReference type="Proteomes" id="UP000184432">
    <property type="component" value="Unassembled WGS sequence"/>
</dbReference>
<accession>A0A1M6HZ41</accession>
<evidence type="ECO:0000259" key="10">
    <source>
        <dbReference type="PROSITE" id="PS51172"/>
    </source>
</evidence>
<gene>
    <name evidence="11" type="ORF">SAMN04488508_1073</name>
</gene>
<dbReference type="Pfam" id="PF17957">
    <property type="entry name" value="Big_7"/>
    <property type="match status" value="1"/>
</dbReference>
<feature type="domain" description="CBM3" evidence="10">
    <location>
        <begin position="897"/>
        <end position="1045"/>
    </location>
</feature>
<dbReference type="Pfam" id="PF26410">
    <property type="entry name" value="GH5_mannosidase"/>
    <property type="match status" value="1"/>
</dbReference>
<dbReference type="PANTHER" id="PTHR31451:SF39">
    <property type="entry name" value="MANNAN ENDO-1,4-BETA-MANNOSIDASE 1"/>
    <property type="match status" value="1"/>
</dbReference>
<evidence type="ECO:0000256" key="4">
    <source>
        <dbReference type="ARBA" id="ARBA00022525"/>
    </source>
</evidence>
<dbReference type="PANTHER" id="PTHR31451">
    <property type="match status" value="1"/>
</dbReference>
<organism evidence="11 12">
    <name type="scientific">Aquimarina spongiae</name>
    <dbReference type="NCBI Taxonomy" id="570521"/>
    <lineage>
        <taxon>Bacteria</taxon>
        <taxon>Pseudomonadati</taxon>
        <taxon>Bacteroidota</taxon>
        <taxon>Flavobacteriia</taxon>
        <taxon>Flavobacteriales</taxon>
        <taxon>Flavobacteriaceae</taxon>
        <taxon>Aquimarina</taxon>
    </lineage>
</organism>
<reference evidence="12" key="1">
    <citation type="submission" date="2016-11" db="EMBL/GenBank/DDBJ databases">
        <authorList>
            <person name="Varghese N."/>
            <person name="Submissions S."/>
        </authorList>
    </citation>
    <scope>NUCLEOTIDE SEQUENCE [LARGE SCALE GENOMIC DNA]</scope>
    <source>
        <strain evidence="12">DSM 22623</strain>
    </source>
</reference>
<dbReference type="GO" id="GO:0008810">
    <property type="term" value="F:cellulase activity"/>
    <property type="evidence" value="ECO:0007669"/>
    <property type="project" value="UniProtKB-EC"/>
</dbReference>
<dbReference type="PROSITE" id="PS51172">
    <property type="entry name" value="CBM3"/>
    <property type="match status" value="2"/>
</dbReference>
<evidence type="ECO:0000259" key="9">
    <source>
        <dbReference type="PROSITE" id="PS50093"/>
    </source>
</evidence>
<feature type="signal peptide" evidence="8">
    <location>
        <begin position="1"/>
        <end position="25"/>
    </location>
</feature>
<name>A0A1M6HZ41_9FLAO</name>
<dbReference type="InterPro" id="IPR001956">
    <property type="entry name" value="CBM3"/>
</dbReference>
<dbReference type="GO" id="GO:0030248">
    <property type="term" value="F:cellulose binding"/>
    <property type="evidence" value="ECO:0007669"/>
    <property type="project" value="InterPro"/>
</dbReference>
<keyword evidence="6" id="KW-0378">Hydrolase</keyword>
<feature type="domain" description="PKD" evidence="9">
    <location>
        <begin position="810"/>
        <end position="891"/>
    </location>
</feature>
<dbReference type="InterPro" id="IPR036966">
    <property type="entry name" value="CBM3_sf"/>
</dbReference>
<dbReference type="SMART" id="SM00089">
    <property type="entry name" value="PKD"/>
    <property type="match status" value="3"/>
</dbReference>
<dbReference type="GO" id="GO:0005576">
    <property type="term" value="C:extracellular region"/>
    <property type="evidence" value="ECO:0007669"/>
    <property type="project" value="UniProtKB-SubCell"/>
</dbReference>
<evidence type="ECO:0000256" key="2">
    <source>
        <dbReference type="ARBA" id="ARBA00001678"/>
    </source>
</evidence>
<dbReference type="InterPro" id="IPR001547">
    <property type="entry name" value="Glyco_hydro_5"/>
</dbReference>